<dbReference type="GO" id="GO:0098796">
    <property type="term" value="C:membrane protein complex"/>
    <property type="evidence" value="ECO:0007669"/>
    <property type="project" value="UniProtKB-ARBA"/>
</dbReference>
<dbReference type="EMBL" id="WJJP01000572">
    <property type="protein sequence ID" value="MBD3326391.1"/>
    <property type="molecule type" value="Genomic_DNA"/>
</dbReference>
<reference evidence="6" key="1">
    <citation type="submission" date="2019-11" db="EMBL/GenBank/DDBJ databases">
        <title>Microbial mats filling the niche in hypersaline microbial mats.</title>
        <authorList>
            <person name="Wong H.L."/>
            <person name="Macleod F.I."/>
            <person name="White R.A. III"/>
            <person name="Burns B.P."/>
        </authorList>
    </citation>
    <scope>NUCLEOTIDE SEQUENCE</scope>
    <source>
        <strain evidence="6">Rbin_158</strain>
    </source>
</reference>
<keyword evidence="3" id="KW-0547">Nucleotide-binding</keyword>
<evidence type="ECO:0000256" key="2">
    <source>
        <dbReference type="ARBA" id="ARBA00022448"/>
    </source>
</evidence>
<evidence type="ECO:0000256" key="3">
    <source>
        <dbReference type="ARBA" id="ARBA00022741"/>
    </source>
</evidence>
<keyword evidence="4 6" id="KW-0067">ATP-binding</keyword>
<dbReference type="Gene3D" id="3.40.50.300">
    <property type="entry name" value="P-loop containing nucleotide triphosphate hydrolases"/>
    <property type="match status" value="1"/>
</dbReference>
<dbReference type="InterPro" id="IPR017911">
    <property type="entry name" value="MacB-like_ATP-bd"/>
</dbReference>
<dbReference type="SMART" id="SM00382">
    <property type="entry name" value="AAA"/>
    <property type="match status" value="1"/>
</dbReference>
<organism evidence="6 7">
    <name type="scientific">candidate division KSB3 bacterium</name>
    <dbReference type="NCBI Taxonomy" id="2044937"/>
    <lineage>
        <taxon>Bacteria</taxon>
        <taxon>candidate division KSB3</taxon>
    </lineage>
</organism>
<dbReference type="GO" id="GO:0005524">
    <property type="term" value="F:ATP binding"/>
    <property type="evidence" value="ECO:0007669"/>
    <property type="project" value="UniProtKB-KW"/>
</dbReference>
<dbReference type="FunFam" id="3.40.50.300:FF:000032">
    <property type="entry name" value="Export ABC transporter ATP-binding protein"/>
    <property type="match status" value="1"/>
</dbReference>
<name>A0A9D5JYN2_9BACT</name>
<sequence>MIRLEDLSKSYVIGEVETDVLQHANLSIYRGNFVVILGPSGCGKTTLLNLIGGLDTPTTGNIYFDGQAVRFDDPHSLILYRRNHLGFIFQFYNLLPTLTALENVEIILDLVIRDTEEKRQRSLDYLRRLGMEDKAQKFPYQLSGGEQQRVAIARALVKNPSIVLADEPTGNLDEERHQEIMALLLTMSRQSHTTVVMVTHNVDVAELADRVVHITHGQII</sequence>
<dbReference type="PANTHER" id="PTHR42798">
    <property type="entry name" value="LIPOPROTEIN-RELEASING SYSTEM ATP-BINDING PROTEIN LOLD"/>
    <property type="match status" value="1"/>
</dbReference>
<dbReference type="InterPro" id="IPR017871">
    <property type="entry name" value="ABC_transporter-like_CS"/>
</dbReference>
<evidence type="ECO:0000313" key="6">
    <source>
        <dbReference type="EMBL" id="MBD3326391.1"/>
    </source>
</evidence>
<dbReference type="InterPro" id="IPR003593">
    <property type="entry name" value="AAA+_ATPase"/>
</dbReference>
<feature type="domain" description="ABC transporter" evidence="5">
    <location>
        <begin position="2"/>
        <end position="220"/>
    </location>
</feature>
<dbReference type="AlphaFoldDB" id="A0A9D5JYN2"/>
<proteinExistence type="inferred from homology"/>
<gene>
    <name evidence="6" type="ORF">GF339_17535</name>
</gene>
<accession>A0A9D5JYN2</accession>
<dbReference type="PROSITE" id="PS50893">
    <property type="entry name" value="ABC_TRANSPORTER_2"/>
    <property type="match status" value="1"/>
</dbReference>
<evidence type="ECO:0000313" key="7">
    <source>
        <dbReference type="Proteomes" id="UP000649604"/>
    </source>
</evidence>
<protein>
    <submittedName>
        <fullName evidence="6">ATP-binding cassette domain-containing protein</fullName>
    </submittedName>
</protein>
<dbReference type="InterPro" id="IPR003439">
    <property type="entry name" value="ABC_transporter-like_ATP-bd"/>
</dbReference>
<dbReference type="PROSITE" id="PS00211">
    <property type="entry name" value="ABC_TRANSPORTER_1"/>
    <property type="match status" value="1"/>
</dbReference>
<comment type="similarity">
    <text evidence="1">Belongs to the ABC transporter superfamily.</text>
</comment>
<keyword evidence="2" id="KW-0813">Transport</keyword>
<dbReference type="Pfam" id="PF00005">
    <property type="entry name" value="ABC_tran"/>
    <property type="match status" value="1"/>
</dbReference>
<dbReference type="SUPFAM" id="SSF52540">
    <property type="entry name" value="P-loop containing nucleoside triphosphate hydrolases"/>
    <property type="match status" value="1"/>
</dbReference>
<dbReference type="InterPro" id="IPR027417">
    <property type="entry name" value="P-loop_NTPase"/>
</dbReference>
<evidence type="ECO:0000256" key="1">
    <source>
        <dbReference type="ARBA" id="ARBA00005417"/>
    </source>
</evidence>
<dbReference type="PANTHER" id="PTHR42798:SF2">
    <property type="entry name" value="ABC TRANSPORTER ATP-BINDING PROTEIN MG467-RELATED"/>
    <property type="match status" value="1"/>
</dbReference>
<dbReference type="GO" id="GO:0016887">
    <property type="term" value="F:ATP hydrolysis activity"/>
    <property type="evidence" value="ECO:0007669"/>
    <property type="project" value="InterPro"/>
</dbReference>
<evidence type="ECO:0000256" key="4">
    <source>
        <dbReference type="ARBA" id="ARBA00022840"/>
    </source>
</evidence>
<evidence type="ECO:0000259" key="5">
    <source>
        <dbReference type="PROSITE" id="PS50893"/>
    </source>
</evidence>
<comment type="caution">
    <text evidence="6">The sequence shown here is derived from an EMBL/GenBank/DDBJ whole genome shotgun (WGS) entry which is preliminary data.</text>
</comment>
<dbReference type="Proteomes" id="UP000649604">
    <property type="component" value="Unassembled WGS sequence"/>
</dbReference>
<dbReference type="CDD" id="cd03255">
    <property type="entry name" value="ABC_MJ0796_LolCDE_FtsE"/>
    <property type="match status" value="1"/>
</dbReference>
<dbReference type="GO" id="GO:0022857">
    <property type="term" value="F:transmembrane transporter activity"/>
    <property type="evidence" value="ECO:0007669"/>
    <property type="project" value="UniProtKB-ARBA"/>
</dbReference>